<evidence type="ECO:0000313" key="11">
    <source>
        <dbReference type="Proteomes" id="UP001321018"/>
    </source>
</evidence>
<feature type="transmembrane region" description="Helical" evidence="5">
    <location>
        <begin position="153"/>
        <end position="177"/>
    </location>
</feature>
<comment type="caution">
    <text evidence="8">The sequence shown here is derived from an EMBL/GenBank/DDBJ whole genome shotgun (WGS) entry which is preliminary data.</text>
</comment>
<dbReference type="SUPFAM" id="SSF161098">
    <property type="entry name" value="MetI-like"/>
    <property type="match status" value="1"/>
</dbReference>
<dbReference type="Pfam" id="PF00528">
    <property type="entry name" value="BPD_transp_1"/>
    <property type="match status" value="1"/>
</dbReference>
<comment type="similarity">
    <text evidence="5">Belongs to the binding-protein-dependent transport system permease family.</text>
</comment>
<dbReference type="InterPro" id="IPR000515">
    <property type="entry name" value="MetI-like"/>
</dbReference>
<keyword evidence="4 5" id="KW-0472">Membrane</keyword>
<evidence type="ECO:0000259" key="7">
    <source>
        <dbReference type="PROSITE" id="PS50928"/>
    </source>
</evidence>
<organism evidence="8 11">
    <name type="scientific">Natronoglomus mannanivorans</name>
    <dbReference type="NCBI Taxonomy" id="2979990"/>
    <lineage>
        <taxon>Archaea</taxon>
        <taxon>Methanobacteriati</taxon>
        <taxon>Methanobacteriota</taxon>
        <taxon>Stenosarchaea group</taxon>
        <taxon>Halobacteria</taxon>
        <taxon>Halobacteriales</taxon>
        <taxon>Natrialbaceae</taxon>
        <taxon>Natronoglomus</taxon>
    </lineage>
</organism>
<keyword evidence="5" id="KW-0813">Transport</keyword>
<dbReference type="GO" id="GO:0005886">
    <property type="term" value="C:plasma membrane"/>
    <property type="evidence" value="ECO:0007669"/>
    <property type="project" value="UniProtKB-SubCell"/>
</dbReference>
<dbReference type="GO" id="GO:0055085">
    <property type="term" value="P:transmembrane transport"/>
    <property type="evidence" value="ECO:0007669"/>
    <property type="project" value="InterPro"/>
</dbReference>
<dbReference type="Proteomes" id="UP001320972">
    <property type="component" value="Unassembled WGS sequence"/>
</dbReference>
<keyword evidence="3 5" id="KW-1133">Transmembrane helix</keyword>
<name>A0AAP3E329_9EURY</name>
<gene>
    <name evidence="9" type="ORF">OB955_21570</name>
    <name evidence="8" type="ORF">OB960_14290</name>
</gene>
<evidence type="ECO:0000256" key="6">
    <source>
        <dbReference type="SAM" id="MobiDB-lite"/>
    </source>
</evidence>
<keyword evidence="10" id="KW-1185">Reference proteome</keyword>
<feature type="transmembrane region" description="Helical" evidence="5">
    <location>
        <begin position="189"/>
        <end position="209"/>
    </location>
</feature>
<dbReference type="PANTHER" id="PTHR42729:SF1">
    <property type="entry name" value="OLIGO_DIPEPTIDE TRANSPORT, PERMEASE PROTEIN (DPPC-2)"/>
    <property type="match status" value="1"/>
</dbReference>
<dbReference type="InterPro" id="IPR035906">
    <property type="entry name" value="MetI-like_sf"/>
</dbReference>
<accession>A0AAP3E329</accession>
<dbReference type="EMBL" id="JAOPKA010000009">
    <property type="protein sequence ID" value="MCU4742564.1"/>
    <property type="molecule type" value="Genomic_DNA"/>
</dbReference>
<feature type="compositionally biased region" description="Polar residues" evidence="6">
    <location>
        <begin position="50"/>
        <end position="62"/>
    </location>
</feature>
<dbReference type="EMBL" id="JAOPKB010000017">
    <property type="protein sequence ID" value="MCU4975295.1"/>
    <property type="molecule type" value="Genomic_DNA"/>
</dbReference>
<feature type="region of interest" description="Disordered" evidence="6">
    <location>
        <begin position="363"/>
        <end position="383"/>
    </location>
</feature>
<keyword evidence="2 5" id="KW-0812">Transmembrane</keyword>
<dbReference type="RefSeq" id="WP_338004389.1">
    <property type="nucleotide sequence ID" value="NZ_JAOPKA010000009.1"/>
</dbReference>
<evidence type="ECO:0000313" key="8">
    <source>
        <dbReference type="EMBL" id="MCU4742564.1"/>
    </source>
</evidence>
<dbReference type="PROSITE" id="PS50928">
    <property type="entry name" value="ABC_TM1"/>
    <property type="match status" value="1"/>
</dbReference>
<sequence length="383" mass="41498">MRSEDDSTTTNESTDAAGAPGSVDELIPDSGGSTDDRSDATVRSDGGTVDTDSPFETTSTVTETRGDRIDRFLEEYIRTPWSILRNDWRAMVGFAIVSFYIIVGTVGVYLVDSTYPAHGPQMVGAFENWDFPLGTTSAGRDVLAMTVHSTPSILIMMASGAVFTIVVGTFFGVVAGYKGGIVDTALSTITDVFINIPGLPLVIVLATLLEDWINNPVTLGVLLAVAAWAGLARAIRSQVLTIRNESFVESARAMDLSTRWILTKEILPHLMPYIVVNMVNAARTIIFAAVALYFLGVLPFSDANWGVMLNNAYHAGALYRPSAYHWLLTPMIAISGIAIGLILLAQSLDRVFNPRIRARHQDVGGDETLEPDAEDDTKEMMNV</sequence>
<dbReference type="PANTHER" id="PTHR42729">
    <property type="entry name" value="OLIGO/DIPEPTIDE TRANSPORT, PERMEASE PROTEIN (DPPC-2)"/>
    <property type="match status" value="1"/>
</dbReference>
<dbReference type="CDD" id="cd06261">
    <property type="entry name" value="TM_PBP2"/>
    <property type="match status" value="1"/>
</dbReference>
<evidence type="ECO:0000313" key="10">
    <source>
        <dbReference type="Proteomes" id="UP001320972"/>
    </source>
</evidence>
<dbReference type="Proteomes" id="UP001321018">
    <property type="component" value="Unassembled WGS sequence"/>
</dbReference>
<reference evidence="8 10" key="1">
    <citation type="submission" date="2022-09" db="EMBL/GenBank/DDBJ databases">
        <title>Enrichment on poylsaccharides allowed isolation of novel metabolic and taxonomic groups of Haloarchaea.</title>
        <authorList>
            <person name="Sorokin D.Y."/>
            <person name="Elcheninov A.G."/>
            <person name="Khizhniak T.V."/>
            <person name="Kolganova T.V."/>
            <person name="Kublanov I.V."/>
        </authorList>
    </citation>
    <scope>NUCLEOTIDE SEQUENCE</scope>
    <source>
        <strain evidence="9 10">AArc-m2/3/4</strain>
        <strain evidence="8">AArc-xg1-1</strain>
    </source>
</reference>
<comment type="subcellular location">
    <subcellularLocation>
        <location evidence="5">Cell membrane</location>
        <topology evidence="5">Multi-pass membrane protein</topology>
    </subcellularLocation>
    <subcellularLocation>
        <location evidence="1">Membrane</location>
        <topology evidence="1">Multi-pass membrane protein</topology>
    </subcellularLocation>
</comment>
<dbReference type="Gene3D" id="1.10.3720.10">
    <property type="entry name" value="MetI-like"/>
    <property type="match status" value="1"/>
</dbReference>
<evidence type="ECO:0000256" key="5">
    <source>
        <dbReference type="RuleBase" id="RU363032"/>
    </source>
</evidence>
<dbReference type="AlphaFoldDB" id="A0AAP3E329"/>
<evidence type="ECO:0000256" key="3">
    <source>
        <dbReference type="ARBA" id="ARBA00022989"/>
    </source>
</evidence>
<feature type="transmembrane region" description="Helical" evidence="5">
    <location>
        <begin position="323"/>
        <end position="345"/>
    </location>
</feature>
<evidence type="ECO:0000256" key="2">
    <source>
        <dbReference type="ARBA" id="ARBA00022692"/>
    </source>
</evidence>
<evidence type="ECO:0000256" key="1">
    <source>
        <dbReference type="ARBA" id="ARBA00004141"/>
    </source>
</evidence>
<feature type="transmembrane region" description="Helical" evidence="5">
    <location>
        <begin position="215"/>
        <end position="235"/>
    </location>
</feature>
<feature type="region of interest" description="Disordered" evidence="6">
    <location>
        <begin position="1"/>
        <end position="62"/>
    </location>
</feature>
<feature type="compositionally biased region" description="Acidic residues" evidence="6">
    <location>
        <begin position="364"/>
        <end position="377"/>
    </location>
</feature>
<evidence type="ECO:0000256" key="4">
    <source>
        <dbReference type="ARBA" id="ARBA00023136"/>
    </source>
</evidence>
<feature type="domain" description="ABC transmembrane type-1" evidence="7">
    <location>
        <begin position="150"/>
        <end position="345"/>
    </location>
</feature>
<evidence type="ECO:0000313" key="9">
    <source>
        <dbReference type="EMBL" id="MCU4975295.1"/>
    </source>
</evidence>
<proteinExistence type="inferred from homology"/>
<protein>
    <submittedName>
        <fullName evidence="8">ABC transporter permease</fullName>
    </submittedName>
</protein>
<feature type="transmembrane region" description="Helical" evidence="5">
    <location>
        <begin position="88"/>
        <end position="111"/>
    </location>
</feature>